<feature type="domain" description="HTH LytTR-type" evidence="2">
    <location>
        <begin position="77"/>
        <end position="149"/>
    </location>
</feature>
<evidence type="ECO:0000313" key="3">
    <source>
        <dbReference type="EMBL" id="ABC30097.1"/>
    </source>
</evidence>
<evidence type="ECO:0000313" key="4">
    <source>
        <dbReference type="Proteomes" id="UP000000238"/>
    </source>
</evidence>
<keyword evidence="3" id="KW-0238">DNA-binding</keyword>
<evidence type="ECO:0000256" key="1">
    <source>
        <dbReference type="ARBA" id="ARBA00023012"/>
    </source>
</evidence>
<reference evidence="3 4" key="1">
    <citation type="journal article" date="2005" name="Nucleic Acids Res.">
        <title>Genomic blueprint of Hahella chejuensis, a marine microbe producing an algicidal agent.</title>
        <authorList>
            <person name="Jeong H."/>
            <person name="Yim J.H."/>
            <person name="Lee C."/>
            <person name="Choi S.-H."/>
            <person name="Park Y.K."/>
            <person name="Yoon S.H."/>
            <person name="Hur C.-G."/>
            <person name="Kang H.-Y."/>
            <person name="Kim D."/>
            <person name="Lee H.H."/>
            <person name="Park K.H."/>
            <person name="Park S.-H."/>
            <person name="Park H.-S."/>
            <person name="Lee H.K."/>
            <person name="Oh T.K."/>
            <person name="Kim J.F."/>
        </authorList>
    </citation>
    <scope>NUCLEOTIDE SEQUENCE [LARGE SCALE GENOMIC DNA]</scope>
    <source>
        <strain evidence="3 4">KCTC 2396</strain>
    </source>
</reference>
<organism evidence="3 4">
    <name type="scientific">Hahella chejuensis (strain KCTC 2396)</name>
    <dbReference type="NCBI Taxonomy" id="349521"/>
    <lineage>
        <taxon>Bacteria</taxon>
        <taxon>Pseudomonadati</taxon>
        <taxon>Pseudomonadota</taxon>
        <taxon>Gammaproteobacteria</taxon>
        <taxon>Oceanospirillales</taxon>
        <taxon>Hahellaceae</taxon>
        <taxon>Hahella</taxon>
    </lineage>
</organism>
<dbReference type="eggNOG" id="COG3279">
    <property type="taxonomic scope" value="Bacteria"/>
</dbReference>
<gene>
    <name evidence="3" type="ordered locus">HCH_03343</name>
</gene>
<dbReference type="KEGG" id="hch:HCH_03343"/>
<dbReference type="EMBL" id="CP000155">
    <property type="protein sequence ID" value="ABC30097.1"/>
    <property type="molecule type" value="Genomic_DNA"/>
</dbReference>
<dbReference type="Gene3D" id="2.40.50.1020">
    <property type="entry name" value="LytTr DNA-binding domain"/>
    <property type="match status" value="1"/>
</dbReference>
<dbReference type="InterPro" id="IPR007492">
    <property type="entry name" value="LytTR_DNA-bd_dom"/>
</dbReference>
<dbReference type="OrthoDB" id="5942029at2"/>
<dbReference type="SMART" id="SM00850">
    <property type="entry name" value="LytTR"/>
    <property type="match status" value="1"/>
</dbReference>
<dbReference type="AlphaFoldDB" id="Q2SGX7"/>
<dbReference type="STRING" id="349521.HCH_03343"/>
<keyword evidence="1" id="KW-0902">Two-component regulatory system</keyword>
<dbReference type="GO" id="GO:0003677">
    <property type="term" value="F:DNA binding"/>
    <property type="evidence" value="ECO:0007669"/>
    <property type="project" value="UniProtKB-KW"/>
</dbReference>
<dbReference type="RefSeq" id="WP_011397166.1">
    <property type="nucleotide sequence ID" value="NC_007645.1"/>
</dbReference>
<sequence>MTKSIATGGLSAVESHYIRSLHEQAQRNFRQSKELIADAYLFDAVNRLEKNLNAIVFVQSAPPYCTVYDNCGRKDGFDVRANLSSLGMYFDDSHLIQIHRSYMINPLFAESVARHERDYQLVLKDASGKEITLPVARARVKVLRQKLAHLFT</sequence>
<keyword evidence="4" id="KW-1185">Reference proteome</keyword>
<protein>
    <submittedName>
        <fullName evidence="3">Probable DNA-binding protein containing LysTr domain</fullName>
    </submittedName>
</protein>
<evidence type="ECO:0000259" key="2">
    <source>
        <dbReference type="PROSITE" id="PS50930"/>
    </source>
</evidence>
<proteinExistence type="predicted"/>
<dbReference type="Pfam" id="PF04397">
    <property type="entry name" value="LytTR"/>
    <property type="match status" value="1"/>
</dbReference>
<name>Q2SGX7_HAHCH</name>
<dbReference type="GO" id="GO:0000160">
    <property type="term" value="P:phosphorelay signal transduction system"/>
    <property type="evidence" value="ECO:0007669"/>
    <property type="project" value="UniProtKB-KW"/>
</dbReference>
<dbReference type="Proteomes" id="UP000000238">
    <property type="component" value="Chromosome"/>
</dbReference>
<dbReference type="PROSITE" id="PS50930">
    <property type="entry name" value="HTH_LYTTR"/>
    <property type="match status" value="1"/>
</dbReference>
<accession>Q2SGX7</accession>
<dbReference type="HOGENOM" id="CLU_1719785_0_0_6"/>